<protein>
    <submittedName>
        <fullName evidence="1">Uncharacterized protein</fullName>
    </submittedName>
</protein>
<dbReference type="EMBL" id="CP031222">
    <property type="protein sequence ID" value="AXI03961.1"/>
    <property type="molecule type" value="Genomic_DNA"/>
</dbReference>
<name>A0A345P9K2_9GAMM</name>
<dbReference type="RefSeq" id="WP_114900069.1">
    <property type="nucleotide sequence ID" value="NZ_CP031222.1"/>
</dbReference>
<reference evidence="1 2" key="1">
    <citation type="submission" date="2018-07" db="EMBL/GenBank/DDBJ databases">
        <title>Genome sequencing of Moraxellaceae gen. HYN0046.</title>
        <authorList>
            <person name="Kim M."/>
            <person name="Yi H."/>
        </authorList>
    </citation>
    <scope>NUCLEOTIDE SEQUENCE [LARGE SCALE GENOMIC DNA]</scope>
    <source>
        <strain evidence="1 2">HYN0046</strain>
    </source>
</reference>
<proteinExistence type="predicted"/>
<evidence type="ECO:0000313" key="1">
    <source>
        <dbReference type="EMBL" id="AXI03961.1"/>
    </source>
</evidence>
<organism evidence="1 2">
    <name type="scientific">Aquirhabdus parva</name>
    <dbReference type="NCBI Taxonomy" id="2283318"/>
    <lineage>
        <taxon>Bacteria</taxon>
        <taxon>Pseudomonadati</taxon>
        <taxon>Pseudomonadota</taxon>
        <taxon>Gammaproteobacteria</taxon>
        <taxon>Moraxellales</taxon>
        <taxon>Moraxellaceae</taxon>
        <taxon>Aquirhabdus</taxon>
    </lineage>
</organism>
<dbReference type="AlphaFoldDB" id="A0A345P9K2"/>
<dbReference type="Proteomes" id="UP000253940">
    <property type="component" value="Chromosome"/>
</dbReference>
<evidence type="ECO:0000313" key="2">
    <source>
        <dbReference type="Proteomes" id="UP000253940"/>
    </source>
</evidence>
<accession>A0A345P9K2</accession>
<sequence length="63" mass="7105">MANFKLPIPTLSCPQCGSSAFHQGRCAACHYSTPIAIKQRRLKIAEQLRDEKSKLAHYQKAMM</sequence>
<gene>
    <name evidence="1" type="ORF">HYN46_14600</name>
</gene>
<keyword evidence="2" id="KW-1185">Reference proteome</keyword>
<dbReference type="KEGG" id="mbah:HYN46_14600"/>